<gene>
    <name evidence="2" type="ORF">EGH23_05890</name>
</gene>
<dbReference type="RefSeq" id="WP_220579065.1">
    <property type="nucleotide sequence ID" value="NZ_RKLT01000001.1"/>
</dbReference>
<dbReference type="Proteomes" id="UP001430455">
    <property type="component" value="Unassembled WGS sequence"/>
</dbReference>
<feature type="transmembrane region" description="Helical" evidence="1">
    <location>
        <begin position="44"/>
        <end position="65"/>
    </location>
</feature>
<comment type="caution">
    <text evidence="2">The sequence shown here is derived from an EMBL/GenBank/DDBJ whole genome shotgun (WGS) entry which is preliminary data.</text>
</comment>
<protein>
    <submittedName>
        <fullName evidence="2">Uncharacterized protein</fullName>
    </submittedName>
</protein>
<proteinExistence type="predicted"/>
<organism evidence="2 3">
    <name type="scientific">Haloarcula nitratireducens</name>
    <dbReference type="NCBI Taxonomy" id="2487749"/>
    <lineage>
        <taxon>Archaea</taxon>
        <taxon>Methanobacteriati</taxon>
        <taxon>Methanobacteriota</taxon>
        <taxon>Stenosarchaea group</taxon>
        <taxon>Halobacteria</taxon>
        <taxon>Halobacteriales</taxon>
        <taxon>Haloarculaceae</taxon>
        <taxon>Haloarcula</taxon>
    </lineage>
</organism>
<reference evidence="2 3" key="1">
    <citation type="submission" date="2021-06" db="EMBL/GenBank/DDBJ databases">
        <title>Halomicroarcula sp. a new haloarchaeum isolated from saline soil.</title>
        <authorList>
            <person name="Duran-Viseras A."/>
            <person name="Sanchez-Porro C."/>
            <person name="Ventosa A."/>
        </authorList>
    </citation>
    <scope>NUCLEOTIDE SEQUENCE [LARGE SCALE GENOMIC DNA]</scope>
    <source>
        <strain evidence="2 3">F27</strain>
    </source>
</reference>
<keyword evidence="1" id="KW-0472">Membrane</keyword>
<keyword evidence="3" id="KW-1185">Reference proteome</keyword>
<sequence length="87" mass="9287">MAGDASSESHPSPGFVLPGLRCAAEMALVGIIVGLVGLPTESPLVLAAVALTALFGMVVVLFWALNRHVRRWIRYAQGKPTRLSIFD</sequence>
<dbReference type="EMBL" id="RKLT01000001">
    <property type="protein sequence ID" value="MBX0294414.1"/>
    <property type="molecule type" value="Genomic_DNA"/>
</dbReference>
<accession>A0AAW4P953</accession>
<name>A0AAW4P953_9EURY</name>
<dbReference type="AlphaFoldDB" id="A0AAW4P953"/>
<evidence type="ECO:0000256" key="1">
    <source>
        <dbReference type="SAM" id="Phobius"/>
    </source>
</evidence>
<keyword evidence="1" id="KW-1133">Transmembrane helix</keyword>
<keyword evidence="1" id="KW-0812">Transmembrane</keyword>
<evidence type="ECO:0000313" key="2">
    <source>
        <dbReference type="EMBL" id="MBX0294414.1"/>
    </source>
</evidence>
<evidence type="ECO:0000313" key="3">
    <source>
        <dbReference type="Proteomes" id="UP001430455"/>
    </source>
</evidence>